<dbReference type="RefSeq" id="XP_047773298.1">
    <property type="nucleotide sequence ID" value="XM_047928075.1"/>
</dbReference>
<evidence type="ECO:0000313" key="5">
    <source>
        <dbReference type="Proteomes" id="UP000814176"/>
    </source>
</evidence>
<evidence type="ECO:0000256" key="1">
    <source>
        <dbReference type="PROSITE-ProRule" id="PRU00094"/>
    </source>
</evidence>
<dbReference type="InterPro" id="IPR000679">
    <property type="entry name" value="Znf_GATA"/>
</dbReference>
<protein>
    <recommendedName>
        <fullName evidence="3">GATA-type domain-containing protein</fullName>
    </recommendedName>
</protein>
<name>A0ABQ8JZX0_9APHY</name>
<dbReference type="CDD" id="cd00202">
    <property type="entry name" value="ZnF_GATA"/>
    <property type="match status" value="1"/>
</dbReference>
<keyword evidence="1" id="KW-0479">Metal-binding</keyword>
<feature type="compositionally biased region" description="Low complexity" evidence="2">
    <location>
        <begin position="153"/>
        <end position="168"/>
    </location>
</feature>
<keyword evidence="1" id="KW-0862">Zinc</keyword>
<comment type="caution">
    <text evidence="4">The sequence shown here is derived from an EMBL/GenBank/DDBJ whole genome shotgun (WGS) entry which is preliminary data.</text>
</comment>
<dbReference type="SUPFAM" id="SSF57716">
    <property type="entry name" value="Glucocorticoid receptor-like (DNA-binding domain)"/>
    <property type="match status" value="1"/>
</dbReference>
<organism evidence="4 5">
    <name type="scientific">Rhodofomes roseus</name>
    <dbReference type="NCBI Taxonomy" id="34475"/>
    <lineage>
        <taxon>Eukaryota</taxon>
        <taxon>Fungi</taxon>
        <taxon>Dikarya</taxon>
        <taxon>Basidiomycota</taxon>
        <taxon>Agaricomycotina</taxon>
        <taxon>Agaricomycetes</taxon>
        <taxon>Polyporales</taxon>
        <taxon>Rhodofomes</taxon>
    </lineage>
</organism>
<evidence type="ECO:0000259" key="3">
    <source>
        <dbReference type="PROSITE" id="PS50114"/>
    </source>
</evidence>
<feature type="region of interest" description="Disordered" evidence="2">
    <location>
        <begin position="409"/>
        <end position="491"/>
    </location>
</feature>
<dbReference type="Proteomes" id="UP000814176">
    <property type="component" value="Unassembled WGS sequence"/>
</dbReference>
<reference evidence="4 5" key="1">
    <citation type="journal article" date="2021" name="Environ. Microbiol.">
        <title>Gene family expansions and transcriptome signatures uncover fungal adaptations to wood decay.</title>
        <authorList>
            <person name="Hage H."/>
            <person name="Miyauchi S."/>
            <person name="Viragh M."/>
            <person name="Drula E."/>
            <person name="Min B."/>
            <person name="Chaduli D."/>
            <person name="Navarro D."/>
            <person name="Favel A."/>
            <person name="Norest M."/>
            <person name="Lesage-Meessen L."/>
            <person name="Balint B."/>
            <person name="Merenyi Z."/>
            <person name="de Eugenio L."/>
            <person name="Morin E."/>
            <person name="Martinez A.T."/>
            <person name="Baldrian P."/>
            <person name="Stursova M."/>
            <person name="Martinez M.J."/>
            <person name="Novotny C."/>
            <person name="Magnuson J.K."/>
            <person name="Spatafora J.W."/>
            <person name="Maurice S."/>
            <person name="Pangilinan J."/>
            <person name="Andreopoulos W."/>
            <person name="LaButti K."/>
            <person name="Hundley H."/>
            <person name="Na H."/>
            <person name="Kuo A."/>
            <person name="Barry K."/>
            <person name="Lipzen A."/>
            <person name="Henrissat B."/>
            <person name="Riley R."/>
            <person name="Ahrendt S."/>
            <person name="Nagy L.G."/>
            <person name="Grigoriev I.V."/>
            <person name="Martin F."/>
            <person name="Rosso M.N."/>
        </authorList>
    </citation>
    <scope>NUCLEOTIDE SEQUENCE [LARGE SCALE GENOMIC DNA]</scope>
    <source>
        <strain evidence="4 5">CIRM-BRFM 1785</strain>
    </source>
</reference>
<evidence type="ECO:0000256" key="2">
    <source>
        <dbReference type="SAM" id="MobiDB-lite"/>
    </source>
</evidence>
<keyword evidence="5" id="KW-1185">Reference proteome</keyword>
<dbReference type="GeneID" id="72008807"/>
<sequence length="491" mass="53443">MPANYKAITHPPSPPHPPSPAARHTSPPPPSHPPQAAHRDRPAPHLASTQPPDALQPSPTGPDAHPPEHDVRIKADPAPPQSTPPYPDHRWHPHPYAFHPVYTYPPPPQPEYHYRLMPHRVEADRHSAHHSEDGHYPRMHSQPTPPPIATLHHSPAMSTSSLASSSISPSPPVSLHPHSHYPYPPHPYSYSPPEHRPDHDPSLPAHQLPQPGNAPYYTHPQSASVGPPGGGYTYAPQGAPSARYAPADAGSPYAHGGTGLMRTVRPTYGAHAQPAYPGQPNYIIYTNDAATKLSDRVRRKCYNCHTTDTSTWRRSSLTPGKVLCNKCGLFERTHSRPRPDQFPHKRGPLVTASFKSSARSPPPGSAGRLPPMTTGAPHHGGHHHHGHGGVQAFPPHHANHASIAPLMNQSQGQREVQPQYYSQEQVQQQQEGQGNASTLPEIRSLLNTPVGGSPASVSAQESVDGQAQQHQVEAQVDGSPRERREVYRAQA</sequence>
<feature type="compositionally biased region" description="Low complexity" evidence="2">
    <location>
        <begin position="416"/>
        <end position="434"/>
    </location>
</feature>
<dbReference type="EMBL" id="JADCUA010000034">
    <property type="protein sequence ID" value="KAH9829935.1"/>
    <property type="molecule type" value="Genomic_DNA"/>
</dbReference>
<feature type="compositionally biased region" description="Basic and acidic residues" evidence="2">
    <location>
        <begin position="479"/>
        <end position="491"/>
    </location>
</feature>
<feature type="compositionally biased region" description="Basic and acidic residues" evidence="2">
    <location>
        <begin position="332"/>
        <end position="343"/>
    </location>
</feature>
<dbReference type="Pfam" id="PF00320">
    <property type="entry name" value="GATA"/>
    <property type="match status" value="1"/>
</dbReference>
<dbReference type="InterPro" id="IPR013088">
    <property type="entry name" value="Znf_NHR/GATA"/>
</dbReference>
<dbReference type="Gene3D" id="3.30.50.10">
    <property type="entry name" value="Erythroid Transcription Factor GATA-1, subunit A"/>
    <property type="match status" value="1"/>
</dbReference>
<accession>A0ABQ8JZX0</accession>
<proteinExistence type="predicted"/>
<feature type="region of interest" description="Disordered" evidence="2">
    <location>
        <begin position="332"/>
        <end position="397"/>
    </location>
</feature>
<dbReference type="SMART" id="SM00401">
    <property type="entry name" value="ZnF_GATA"/>
    <property type="match status" value="1"/>
</dbReference>
<feature type="compositionally biased region" description="Pro residues" evidence="2">
    <location>
        <begin position="77"/>
        <end position="86"/>
    </location>
</feature>
<feature type="compositionally biased region" description="Basic and acidic residues" evidence="2">
    <location>
        <begin position="124"/>
        <end position="136"/>
    </location>
</feature>
<feature type="compositionally biased region" description="Basic and acidic residues" evidence="2">
    <location>
        <begin position="65"/>
        <end position="75"/>
    </location>
</feature>
<evidence type="ECO:0000313" key="4">
    <source>
        <dbReference type="EMBL" id="KAH9829935.1"/>
    </source>
</evidence>
<feature type="region of interest" description="Disordered" evidence="2">
    <location>
        <begin position="124"/>
        <end position="237"/>
    </location>
</feature>
<feature type="compositionally biased region" description="Polar residues" evidence="2">
    <location>
        <begin position="455"/>
        <end position="472"/>
    </location>
</feature>
<gene>
    <name evidence="4" type="ORF">C8Q71DRAFT_862797</name>
</gene>
<feature type="region of interest" description="Disordered" evidence="2">
    <location>
        <begin position="1"/>
        <end position="91"/>
    </location>
</feature>
<keyword evidence="1" id="KW-0863">Zinc-finger</keyword>
<feature type="compositionally biased region" description="Pro residues" evidence="2">
    <location>
        <begin position="11"/>
        <end position="33"/>
    </location>
</feature>
<dbReference type="PROSITE" id="PS50114">
    <property type="entry name" value="GATA_ZN_FINGER_2"/>
    <property type="match status" value="1"/>
</dbReference>
<feature type="domain" description="GATA-type" evidence="3">
    <location>
        <begin position="295"/>
        <end position="353"/>
    </location>
</feature>